<evidence type="ECO:0000256" key="2">
    <source>
        <dbReference type="ARBA" id="ARBA00022692"/>
    </source>
</evidence>
<dbReference type="RefSeq" id="WP_322630195.1">
    <property type="nucleotide sequence ID" value="NZ_JAOTBE010000020.1"/>
</dbReference>
<dbReference type="PANTHER" id="PTHR22550:SF5">
    <property type="entry name" value="LEUCINE ZIPPER PROTEIN 4"/>
    <property type="match status" value="1"/>
</dbReference>
<sequence>MPYLLALLPLPLLLRWLLPAADQGRVALQVPDHLSPGVADAQAWHEGVPWAAAAAWFLLIVALSGPQIERVASAVPASGRDIILAIDLSGSMEKEDFALDDLPVSRLEAVKRTAASFVASRTGDRIGLVIFGARAYVAAPPSFDVASVAGAIEEAQIGISGRGTAISDGLGLATRRLLTSDAPSRVIILLSDGVDTSGSVPAVDAARLAATHGIRIYTIALGPEDLETQPASRDAVDVATLRAIAEAADGKMFRVRTTPDLDTVAEALDQLEPNPADRPPLRYWQPLWSWPATASALLLVLALLRGRAWRT</sequence>
<proteinExistence type="predicted"/>
<organism evidence="7 8">
    <name type="scientific">Paracoccus rhizosphaerae</name>
    <dbReference type="NCBI Taxonomy" id="1133347"/>
    <lineage>
        <taxon>Bacteria</taxon>
        <taxon>Pseudomonadati</taxon>
        <taxon>Pseudomonadota</taxon>
        <taxon>Alphaproteobacteria</taxon>
        <taxon>Rhodobacterales</taxon>
        <taxon>Paracoccaceae</taxon>
        <taxon>Paracoccus</taxon>
    </lineage>
</organism>
<gene>
    <name evidence="7" type="ORF">ACFFIZ_18845</name>
</gene>
<evidence type="ECO:0000256" key="1">
    <source>
        <dbReference type="ARBA" id="ARBA00022475"/>
    </source>
</evidence>
<evidence type="ECO:0000313" key="8">
    <source>
        <dbReference type="Proteomes" id="UP001589795"/>
    </source>
</evidence>
<evidence type="ECO:0000256" key="4">
    <source>
        <dbReference type="ARBA" id="ARBA00023136"/>
    </source>
</evidence>
<keyword evidence="3 5" id="KW-1133">Transmembrane helix</keyword>
<dbReference type="Proteomes" id="UP001589795">
    <property type="component" value="Unassembled WGS sequence"/>
</dbReference>
<dbReference type="Gene3D" id="3.40.50.410">
    <property type="entry name" value="von Willebrand factor, type A domain"/>
    <property type="match status" value="1"/>
</dbReference>
<evidence type="ECO:0000259" key="6">
    <source>
        <dbReference type="PROSITE" id="PS50234"/>
    </source>
</evidence>
<accession>A0ABV6CNJ0</accession>
<dbReference type="PROSITE" id="PS50234">
    <property type="entry name" value="VWFA"/>
    <property type="match status" value="1"/>
</dbReference>
<protein>
    <submittedName>
        <fullName evidence="7">VWA domain-containing protein</fullName>
    </submittedName>
</protein>
<keyword evidence="1" id="KW-1003">Cell membrane</keyword>
<dbReference type="InterPro" id="IPR050768">
    <property type="entry name" value="UPF0353/GerABKA_families"/>
</dbReference>
<keyword evidence="2 5" id="KW-0812">Transmembrane</keyword>
<name>A0ABV6CNJ0_9RHOB</name>
<feature type="domain" description="VWFA" evidence="6">
    <location>
        <begin position="81"/>
        <end position="271"/>
    </location>
</feature>
<dbReference type="Pfam" id="PF00092">
    <property type="entry name" value="VWA"/>
    <property type="match status" value="1"/>
</dbReference>
<dbReference type="InterPro" id="IPR036465">
    <property type="entry name" value="vWFA_dom_sf"/>
</dbReference>
<comment type="caution">
    <text evidence="7">The sequence shown here is derived from an EMBL/GenBank/DDBJ whole genome shotgun (WGS) entry which is preliminary data.</text>
</comment>
<dbReference type="SMART" id="SM00327">
    <property type="entry name" value="VWA"/>
    <property type="match status" value="1"/>
</dbReference>
<evidence type="ECO:0000256" key="3">
    <source>
        <dbReference type="ARBA" id="ARBA00022989"/>
    </source>
</evidence>
<dbReference type="PANTHER" id="PTHR22550">
    <property type="entry name" value="SPORE GERMINATION PROTEIN"/>
    <property type="match status" value="1"/>
</dbReference>
<evidence type="ECO:0000256" key="5">
    <source>
        <dbReference type="SAM" id="Phobius"/>
    </source>
</evidence>
<evidence type="ECO:0000313" key="7">
    <source>
        <dbReference type="EMBL" id="MFC0202303.1"/>
    </source>
</evidence>
<reference evidence="7 8" key="1">
    <citation type="submission" date="2024-09" db="EMBL/GenBank/DDBJ databases">
        <authorList>
            <person name="Sun Q."/>
            <person name="Mori K."/>
        </authorList>
    </citation>
    <scope>NUCLEOTIDE SEQUENCE [LARGE SCALE GENOMIC DNA]</scope>
    <source>
        <strain evidence="7 8">CCM 7904</strain>
    </source>
</reference>
<feature type="transmembrane region" description="Helical" evidence="5">
    <location>
        <begin position="287"/>
        <end position="304"/>
    </location>
</feature>
<dbReference type="InterPro" id="IPR002035">
    <property type="entry name" value="VWF_A"/>
</dbReference>
<dbReference type="SUPFAM" id="SSF53300">
    <property type="entry name" value="vWA-like"/>
    <property type="match status" value="1"/>
</dbReference>
<dbReference type="EMBL" id="JBHLWQ010000183">
    <property type="protein sequence ID" value="MFC0202303.1"/>
    <property type="molecule type" value="Genomic_DNA"/>
</dbReference>
<keyword evidence="4 5" id="KW-0472">Membrane</keyword>
<keyword evidence="8" id="KW-1185">Reference proteome</keyword>